<organism evidence="1 2">
    <name type="scientific">Vibrio quintilis</name>
    <dbReference type="NCBI Taxonomy" id="1117707"/>
    <lineage>
        <taxon>Bacteria</taxon>
        <taxon>Pseudomonadati</taxon>
        <taxon>Pseudomonadota</taxon>
        <taxon>Gammaproteobacteria</taxon>
        <taxon>Vibrionales</taxon>
        <taxon>Vibrionaceae</taxon>
        <taxon>Vibrio</taxon>
    </lineage>
</organism>
<dbReference type="STRING" id="1117707.VQ7734_04546"/>
<dbReference type="EMBL" id="FRFG01000078">
    <property type="protein sequence ID" value="SHO58774.1"/>
    <property type="molecule type" value="Genomic_DNA"/>
</dbReference>
<evidence type="ECO:0008006" key="3">
    <source>
        <dbReference type="Google" id="ProtNLM"/>
    </source>
</evidence>
<proteinExistence type="predicted"/>
<name>A0A1M7Z1R3_9VIBR</name>
<evidence type="ECO:0000313" key="1">
    <source>
        <dbReference type="EMBL" id="SHO58774.1"/>
    </source>
</evidence>
<evidence type="ECO:0000313" key="2">
    <source>
        <dbReference type="Proteomes" id="UP000184600"/>
    </source>
</evidence>
<keyword evidence="2" id="KW-1185">Reference proteome</keyword>
<dbReference type="PROSITE" id="PS51257">
    <property type="entry name" value="PROKAR_LIPOPROTEIN"/>
    <property type="match status" value="1"/>
</dbReference>
<accession>A0A1M7Z1R3</accession>
<gene>
    <name evidence="1" type="ORF">VQ7734_04546</name>
</gene>
<dbReference type="AlphaFoldDB" id="A0A1M7Z1R3"/>
<dbReference type="RefSeq" id="WP_073586216.1">
    <property type="nucleotide sequence ID" value="NZ_AP024897.1"/>
</dbReference>
<reference evidence="2" key="1">
    <citation type="submission" date="2016-12" db="EMBL/GenBank/DDBJ databases">
        <authorList>
            <person name="Rodrigo-Torres L."/>
            <person name="Arahal R.D."/>
            <person name="Lucena T."/>
        </authorList>
    </citation>
    <scope>NUCLEOTIDE SEQUENCE [LARGE SCALE GENOMIC DNA]</scope>
</reference>
<sequence>MKRLVLILMISLAGCASVQKTTRISSHLTALEFNSVASRYMDRPTFVSREVFDGGEQVLAVKMSTYGVDQYGQDNTTIRYSRHHANEYIQLIDKYLKWESLATKRNDAFTKDVGRASSWSNGMDAELKFVFHSGNAHQHYLAVSFCTALLCLDDKAQYYDKENAKELKNLLLKLKSNRINETDINDVYK</sequence>
<dbReference type="Proteomes" id="UP000184600">
    <property type="component" value="Unassembled WGS sequence"/>
</dbReference>
<protein>
    <recommendedName>
        <fullName evidence="3">Lipoprotein</fullName>
    </recommendedName>
</protein>